<dbReference type="AlphaFoldDB" id="A0A5N5ESE6"/>
<dbReference type="EMBL" id="VYUA01000038">
    <property type="protein sequence ID" value="KAB2588954.1"/>
    <property type="molecule type" value="Genomic_DNA"/>
</dbReference>
<name>A0A5N5ESE6_9ACTN</name>
<dbReference type="RefSeq" id="WP_151513001.1">
    <property type="nucleotide sequence ID" value="NZ_JBMVCA010000023.1"/>
</dbReference>
<feature type="compositionally biased region" description="Pro residues" evidence="1">
    <location>
        <begin position="1"/>
        <end position="10"/>
    </location>
</feature>
<protein>
    <recommendedName>
        <fullName evidence="4">Proline-rich protein</fullName>
    </recommendedName>
</protein>
<accession>A0A5N5ESE6</accession>
<dbReference type="NCBIfam" id="NF040464">
    <property type="entry name" value="SCO3374_fam"/>
    <property type="match status" value="1"/>
</dbReference>
<comment type="caution">
    <text evidence="2">The sequence shown here is derived from an EMBL/GenBank/DDBJ whole genome shotgun (WGS) entry which is preliminary data.</text>
</comment>
<keyword evidence="3" id="KW-1185">Reference proteome</keyword>
<evidence type="ECO:0000313" key="3">
    <source>
        <dbReference type="Proteomes" id="UP000326907"/>
    </source>
</evidence>
<sequence>MAFIVPPPRSSPDAGPGRAGPGPVTPRPAALARWYEQRLGWATEGRAPVRLLTGVRFDVLELPAEAGHALLRRPVRTGPVLLSGGRMGLLVAVGGADELPGLLDWLEWGPIALDLTAVGAGGRITAPSLRGGAPGSPGAAVWLRPPEPRHAPGPALPALAGFGSSGGDAPDLVRLVDVAATECHRVRLSRARAGLRKSGPADQPLAFS</sequence>
<evidence type="ECO:0000313" key="2">
    <source>
        <dbReference type="EMBL" id="KAB2588954.1"/>
    </source>
</evidence>
<evidence type="ECO:0008006" key="4">
    <source>
        <dbReference type="Google" id="ProtNLM"/>
    </source>
</evidence>
<proteinExistence type="predicted"/>
<dbReference type="InterPro" id="IPR047919">
    <property type="entry name" value="SCO3374-like"/>
</dbReference>
<reference evidence="2 3" key="1">
    <citation type="submission" date="2019-09" db="EMBL/GenBank/DDBJ databases">
        <authorList>
            <person name="Liu P."/>
        </authorList>
    </citation>
    <scope>NUCLEOTIDE SEQUENCE [LARGE SCALE GENOMIC DNA]</scope>
    <source>
        <strain evidence="2 3">TRM68085</strain>
    </source>
</reference>
<organism evidence="2 3">
    <name type="scientific">Streptomyces arboris</name>
    <dbReference type="NCBI Taxonomy" id="2600619"/>
    <lineage>
        <taxon>Bacteria</taxon>
        <taxon>Bacillati</taxon>
        <taxon>Actinomycetota</taxon>
        <taxon>Actinomycetes</taxon>
        <taxon>Kitasatosporales</taxon>
        <taxon>Streptomycetaceae</taxon>
        <taxon>Streptomyces</taxon>
    </lineage>
</organism>
<dbReference type="Proteomes" id="UP000326907">
    <property type="component" value="Unassembled WGS sequence"/>
</dbReference>
<evidence type="ECO:0000256" key="1">
    <source>
        <dbReference type="SAM" id="MobiDB-lite"/>
    </source>
</evidence>
<feature type="region of interest" description="Disordered" evidence="1">
    <location>
        <begin position="1"/>
        <end position="25"/>
    </location>
</feature>
<gene>
    <name evidence="2" type="ORF">F5983_29580</name>
</gene>